<comment type="subunit">
    <text evidence="17">Homodimer. Interacts with myosin. Interacts with SIKE1 and both associate with the STRIPAK core complex composed of PP2A catalytic and scaffolding subunits, the striatins (PP2A regulatory subunits), the striatin-associated proteins MOB4, STRIP1 and STRIP2, PDCD10 and members of the STE20 kinases, such as STK24 and STK26. Interacts (via FHA domain) with STK3 (when phosphorylated); the interaction associates STK3 with the STRIPAK complex.</text>
</comment>
<comment type="function">
    <text evidence="14">Associates with the striatin-interacting phosphatase and kinase (STRIPAK) core complex, forming the extended (SIKE1:SLMAP)STRIPAK complex. The (SIKE1:SLMAP)STRIPAK complex dephosphorylates STK3 leading to the inhibition of Hippo signaling and the control of cell growth. May play a role during myoblast fusion.</text>
</comment>
<protein>
    <recommendedName>
        <fullName evidence="18">Sarcolemmal membrane-associated protein</fullName>
    </recommendedName>
</protein>
<accession>A0A2U3WT46</accession>
<evidence type="ECO:0000256" key="1">
    <source>
        <dbReference type="ARBA" id="ARBA00004163"/>
    </source>
</evidence>
<dbReference type="GO" id="GO:0042383">
    <property type="term" value="C:sarcolemma"/>
    <property type="evidence" value="ECO:0007669"/>
    <property type="project" value="UniProtKB-SubCell"/>
</dbReference>
<proteinExistence type="inferred from homology"/>
<dbReference type="GO" id="GO:0005813">
    <property type="term" value="C:centrosome"/>
    <property type="evidence" value="ECO:0007669"/>
    <property type="project" value="UniProtKB-SubCell"/>
</dbReference>
<dbReference type="PANTHER" id="PTHR15715:SF22">
    <property type="entry name" value="SARCOLEMMAL MEMBRANE-ASSOCIATED PROTEIN"/>
    <property type="match status" value="1"/>
</dbReference>
<comment type="subcellular location">
    <subcellularLocation>
        <location evidence="15">Cell membrane</location>
        <location evidence="15">Sarcolemma</location>
        <topology evidence="15">Single-pass type IV membrane protein</topology>
    </subcellularLocation>
    <subcellularLocation>
        <location evidence="2">Cytoplasm</location>
        <location evidence="2">Cytoskeleton</location>
        <location evidence="2">Microtubule organizing center</location>
        <location evidence="2">Centrosome</location>
    </subcellularLocation>
    <subcellularLocation>
        <location evidence="1">Endoplasmic reticulum membrane</location>
        <topology evidence="1">Single-pass type IV membrane protein</topology>
    </subcellularLocation>
    <subcellularLocation>
        <location evidence="13">Mitochondrion membrane</location>
        <topology evidence="13">Single-pass type IV membrane protein</topology>
    </subcellularLocation>
</comment>
<evidence type="ECO:0000259" key="22">
    <source>
        <dbReference type="PROSITE" id="PS50006"/>
    </source>
</evidence>
<dbReference type="GO" id="GO:1900825">
    <property type="term" value="P:regulation of membrane depolarization during cardiac muscle cell action potential"/>
    <property type="evidence" value="ECO:0007669"/>
    <property type="project" value="TreeGrafter"/>
</dbReference>
<feature type="coiled-coil region" evidence="19">
    <location>
        <begin position="172"/>
        <end position="199"/>
    </location>
</feature>
<dbReference type="CDD" id="cd21911">
    <property type="entry name" value="CC1_SLMAP"/>
    <property type="match status" value="1"/>
</dbReference>
<dbReference type="InterPro" id="IPR051176">
    <property type="entry name" value="Cent_Immune-Sig_Mod"/>
</dbReference>
<evidence type="ECO:0000256" key="20">
    <source>
        <dbReference type="SAM" id="MobiDB-lite"/>
    </source>
</evidence>
<dbReference type="Pfam" id="PF00498">
    <property type="entry name" value="FHA"/>
    <property type="match status" value="1"/>
</dbReference>
<dbReference type="GO" id="GO:0005615">
    <property type="term" value="C:extracellular space"/>
    <property type="evidence" value="ECO:0007669"/>
    <property type="project" value="InterPro"/>
</dbReference>
<dbReference type="FunFam" id="2.60.200.20:FF:000003">
    <property type="entry name" value="sarcolemmal membrane-associated protein isoform X2"/>
    <property type="match status" value="1"/>
</dbReference>
<dbReference type="CDD" id="cd22679">
    <property type="entry name" value="FHA_SLMAP"/>
    <property type="match status" value="1"/>
</dbReference>
<dbReference type="GO" id="GO:0072659">
    <property type="term" value="P:protein localization to plasma membrane"/>
    <property type="evidence" value="ECO:0007669"/>
    <property type="project" value="TreeGrafter"/>
</dbReference>
<keyword evidence="23" id="KW-1185">Reference proteome</keyword>
<evidence type="ECO:0000256" key="5">
    <source>
        <dbReference type="ARBA" id="ARBA00022553"/>
    </source>
</evidence>
<evidence type="ECO:0000256" key="10">
    <source>
        <dbReference type="ARBA" id="ARBA00023128"/>
    </source>
</evidence>
<gene>
    <name evidence="24" type="primary">SLMAP</name>
</gene>
<sequence length="811" mass="93209">MPSALAIFTCRPNSHPFQERHVYLDEPIKIGRSVARCRPAQNNATFDCKVLSRNHALVWFDHKTGKFYLQDTKSSNGTFINSQRLSRGSEESPPCEILSGDIIQFGVDVTENTRKVTHGCIVSTIKLFLPDGMEARLRSDVIHAPLPSPVDKVAANTPSMYSQELFQLSQYLQEALHREQMLEQKLATLQRLLAITQEASDTSWQALIDEDRLLSRLEVMGNQLQACSKNQTEDSLRKELIALQEDKHNYETTAKESLRRVLQEKIEVVRKLSEVERSLSNTEDECTHLKEMNERTQEELRELANKYNGAVNEIKDLSDKLKVAEGKQEEIQQKGQAEKKELQHKIDEMEEKEQELQAKIEALQADNDFTNERLTALQEHLLSKSGGDCTFIHQFIECQKKLIVEGHLTKVVEETKLSKENQARAKESDLSDTLSPSKEKSSDDTTDAQMDEQDLNEPLAKVSLLKDDLQGAQSEIEAKQEIQHLRKELIEAQELARASKQKCFELQALLEEERKAYRNQVEESSKQIQVLQAQLQRLHINIENLREEKDSEITSTRDELLSARDEILLLHQAAEKAASERDTDIASLQEELKKVRAELERWRKAASEYEKEITSLQNSFQLRCQQCEDQQREEATRLESELEKLRKEWNVLETECHSLKKENVLLSSELQRQEKELHNSQKQSLELTSDLSILQMTRKQLENQVGSLKEQHLRDSADLKTLLSKAENQAKDVQKEYEKTQTVLSELKLKFEMTEQEKQSITDELKQCKDNLKLLREKGNNKPWPWMPMLAALVAVTAIVLYVPGLARASP</sequence>
<feature type="coiled-coil region" evidence="19">
    <location>
        <begin position="462"/>
        <end position="778"/>
    </location>
</feature>
<dbReference type="InterPro" id="IPR008984">
    <property type="entry name" value="SMAD_FHA_dom_sf"/>
</dbReference>
<keyword evidence="9 19" id="KW-0175">Coiled coil</keyword>
<keyword evidence="8 21" id="KW-1133">Transmembrane helix</keyword>
<dbReference type="Proteomes" id="UP000245340">
    <property type="component" value="Unplaced"/>
</dbReference>
<dbReference type="GO" id="GO:0031966">
    <property type="term" value="C:mitochondrial membrane"/>
    <property type="evidence" value="ECO:0007669"/>
    <property type="project" value="UniProtKB-SubCell"/>
</dbReference>
<dbReference type="PANTHER" id="PTHR15715">
    <property type="entry name" value="CENTROSOMAL PROTEIN OF 170 KDA"/>
    <property type="match status" value="1"/>
</dbReference>
<evidence type="ECO:0000313" key="24">
    <source>
        <dbReference type="RefSeq" id="XP_004412430.1"/>
    </source>
</evidence>
<feature type="compositionally biased region" description="Basic and acidic residues" evidence="20">
    <location>
        <begin position="419"/>
        <end position="429"/>
    </location>
</feature>
<keyword evidence="5" id="KW-0597">Phosphoprotein</keyword>
<evidence type="ECO:0000256" key="3">
    <source>
        <dbReference type="ARBA" id="ARBA00022475"/>
    </source>
</evidence>
<evidence type="ECO:0000256" key="7">
    <source>
        <dbReference type="ARBA" id="ARBA00022824"/>
    </source>
</evidence>
<dbReference type="RefSeq" id="XP_004412430.1">
    <property type="nucleotide sequence ID" value="XM_004412373.1"/>
</dbReference>
<evidence type="ECO:0000256" key="11">
    <source>
        <dbReference type="ARBA" id="ARBA00023136"/>
    </source>
</evidence>
<dbReference type="CTD" id="7871"/>
<evidence type="ECO:0000256" key="21">
    <source>
        <dbReference type="SAM" id="Phobius"/>
    </source>
</evidence>
<evidence type="ECO:0000256" key="8">
    <source>
        <dbReference type="ARBA" id="ARBA00022989"/>
    </source>
</evidence>
<evidence type="ECO:0000256" key="13">
    <source>
        <dbReference type="ARBA" id="ARBA00046294"/>
    </source>
</evidence>
<reference evidence="24" key="1">
    <citation type="submission" date="2025-08" db="UniProtKB">
        <authorList>
            <consortium name="RefSeq"/>
        </authorList>
    </citation>
    <scope>IDENTIFICATION</scope>
</reference>
<keyword evidence="7" id="KW-0256">Endoplasmic reticulum</keyword>
<keyword evidence="6 21" id="KW-0812">Transmembrane</keyword>
<evidence type="ECO:0000256" key="18">
    <source>
        <dbReference type="ARBA" id="ARBA00074026"/>
    </source>
</evidence>
<comment type="similarity">
    <text evidence="16">Belongs to the SLMAP family.</text>
</comment>
<evidence type="ECO:0000256" key="2">
    <source>
        <dbReference type="ARBA" id="ARBA00004300"/>
    </source>
</evidence>
<dbReference type="PROSITE" id="PS01255">
    <property type="entry name" value="FETUIN_2"/>
    <property type="match status" value="1"/>
</dbReference>
<keyword evidence="3" id="KW-1003">Cell membrane</keyword>
<dbReference type="GO" id="GO:0005789">
    <property type="term" value="C:endoplasmic reticulum membrane"/>
    <property type="evidence" value="ECO:0007669"/>
    <property type="project" value="UniProtKB-SubCell"/>
</dbReference>
<keyword evidence="12" id="KW-0206">Cytoskeleton</keyword>
<keyword evidence="4" id="KW-0963">Cytoplasm</keyword>
<feature type="coiled-coil region" evidence="19">
    <location>
        <begin position="233"/>
        <end position="380"/>
    </location>
</feature>
<feature type="domain" description="FHA" evidence="22">
    <location>
        <begin position="28"/>
        <end position="85"/>
    </location>
</feature>
<evidence type="ECO:0000256" key="15">
    <source>
        <dbReference type="ARBA" id="ARBA00060409"/>
    </source>
</evidence>
<evidence type="ECO:0000313" key="23">
    <source>
        <dbReference type="Proteomes" id="UP000245340"/>
    </source>
</evidence>
<organism evidence="23 24">
    <name type="scientific">Odobenus rosmarus divergens</name>
    <name type="common">Pacific walrus</name>
    <dbReference type="NCBI Taxonomy" id="9708"/>
    <lineage>
        <taxon>Eukaryota</taxon>
        <taxon>Metazoa</taxon>
        <taxon>Chordata</taxon>
        <taxon>Craniata</taxon>
        <taxon>Vertebrata</taxon>
        <taxon>Euteleostomi</taxon>
        <taxon>Mammalia</taxon>
        <taxon>Eutheria</taxon>
        <taxon>Laurasiatheria</taxon>
        <taxon>Carnivora</taxon>
        <taxon>Caniformia</taxon>
        <taxon>Pinnipedia</taxon>
        <taxon>Odobenidae</taxon>
        <taxon>Odobenus</taxon>
    </lineage>
</organism>
<evidence type="ECO:0000256" key="14">
    <source>
        <dbReference type="ARBA" id="ARBA00057671"/>
    </source>
</evidence>
<feature type="region of interest" description="Disordered" evidence="20">
    <location>
        <begin position="419"/>
        <end position="450"/>
    </location>
</feature>
<dbReference type="GeneID" id="101382080"/>
<dbReference type="AlphaFoldDB" id="A0A2U3WT46"/>
<evidence type="ECO:0000256" key="16">
    <source>
        <dbReference type="ARBA" id="ARBA00061687"/>
    </source>
</evidence>
<dbReference type="SUPFAM" id="SSF49879">
    <property type="entry name" value="SMAD/FHA domain"/>
    <property type="match status" value="1"/>
</dbReference>
<name>A0A2U3WT46_ODORO</name>
<dbReference type="PROSITE" id="PS50006">
    <property type="entry name" value="FHA_DOMAIN"/>
    <property type="match status" value="1"/>
</dbReference>
<keyword evidence="10" id="KW-0496">Mitochondrion</keyword>
<evidence type="ECO:0000256" key="4">
    <source>
        <dbReference type="ARBA" id="ARBA00022490"/>
    </source>
</evidence>
<dbReference type="InterPro" id="IPR001363">
    <property type="entry name" value="Prot_inh_fetuin_CS"/>
</dbReference>
<evidence type="ECO:0000256" key="19">
    <source>
        <dbReference type="SAM" id="Coils"/>
    </source>
</evidence>
<keyword evidence="11 21" id="KW-0472">Membrane</keyword>
<evidence type="ECO:0000256" key="17">
    <source>
        <dbReference type="ARBA" id="ARBA00066015"/>
    </source>
</evidence>
<evidence type="ECO:0000256" key="9">
    <source>
        <dbReference type="ARBA" id="ARBA00023054"/>
    </source>
</evidence>
<dbReference type="InterPro" id="IPR000253">
    <property type="entry name" value="FHA_dom"/>
</dbReference>
<dbReference type="Gene3D" id="2.60.200.20">
    <property type="match status" value="1"/>
</dbReference>
<evidence type="ECO:0000256" key="6">
    <source>
        <dbReference type="ARBA" id="ARBA00022692"/>
    </source>
</evidence>
<feature type="transmembrane region" description="Helical" evidence="21">
    <location>
        <begin position="784"/>
        <end position="803"/>
    </location>
</feature>
<evidence type="ECO:0000256" key="12">
    <source>
        <dbReference type="ARBA" id="ARBA00023212"/>
    </source>
</evidence>
<dbReference type="SMART" id="SM00240">
    <property type="entry name" value="FHA"/>
    <property type="match status" value="1"/>
</dbReference>